<evidence type="ECO:0000256" key="2">
    <source>
        <dbReference type="SAM" id="Phobius"/>
    </source>
</evidence>
<keyword evidence="2" id="KW-1133">Transmembrane helix</keyword>
<dbReference type="AlphaFoldDB" id="A0A1X7UFQ9"/>
<dbReference type="InParanoid" id="A0A1X7UFQ9"/>
<feature type="region of interest" description="Disordered" evidence="1">
    <location>
        <begin position="58"/>
        <end position="91"/>
    </location>
</feature>
<feature type="region of interest" description="Disordered" evidence="1">
    <location>
        <begin position="106"/>
        <end position="171"/>
    </location>
</feature>
<organism evidence="3">
    <name type="scientific">Amphimedon queenslandica</name>
    <name type="common">Sponge</name>
    <dbReference type="NCBI Taxonomy" id="400682"/>
    <lineage>
        <taxon>Eukaryota</taxon>
        <taxon>Metazoa</taxon>
        <taxon>Porifera</taxon>
        <taxon>Demospongiae</taxon>
        <taxon>Heteroscleromorpha</taxon>
        <taxon>Haplosclerida</taxon>
        <taxon>Niphatidae</taxon>
        <taxon>Amphimedon</taxon>
    </lineage>
</organism>
<reference evidence="3" key="1">
    <citation type="submission" date="2017-05" db="UniProtKB">
        <authorList>
            <consortium name="EnsemblMetazoa"/>
        </authorList>
    </citation>
    <scope>IDENTIFICATION</scope>
</reference>
<feature type="compositionally biased region" description="Pro residues" evidence="1">
    <location>
        <begin position="116"/>
        <end position="131"/>
    </location>
</feature>
<proteinExistence type="predicted"/>
<evidence type="ECO:0000256" key="1">
    <source>
        <dbReference type="SAM" id="MobiDB-lite"/>
    </source>
</evidence>
<evidence type="ECO:0000313" key="3">
    <source>
        <dbReference type="EnsemblMetazoa" id="Aqu2.1.26485_001"/>
    </source>
</evidence>
<protein>
    <submittedName>
        <fullName evidence="3">Uncharacterized protein</fullName>
    </submittedName>
</protein>
<sequence length="208" mass="22740">MAESCFSVIGTESCYVLYAVAGYSILSSGLVLILSLILMRNCYVYIKLKRQLRQHQRNDGEDIPLQSEETQENTGYKIHNTEETKKQNDQIIPLDPMYDVVTGNEKQSNDAIKPANGPPPAPPPPPIPTPQPAAVYAVVNKKNKNKGSPGRSLSPAPAAGDHTTYNTLTRDGLTPLCAESDANALYDRLGNESDAQMFPEAQYDTVQS</sequence>
<feature type="compositionally biased region" description="Basic and acidic residues" evidence="1">
    <location>
        <begin position="79"/>
        <end position="88"/>
    </location>
</feature>
<name>A0A1X7UFQ9_AMPQE</name>
<keyword evidence="2" id="KW-0812">Transmembrane</keyword>
<dbReference type="EnsemblMetazoa" id="Aqu2.1.26485_001">
    <property type="protein sequence ID" value="Aqu2.1.26485_001"/>
    <property type="gene ID" value="Aqu2.1.26485"/>
</dbReference>
<keyword evidence="2" id="KW-0472">Membrane</keyword>
<accession>A0A1X7UFQ9</accession>
<feature type="transmembrane region" description="Helical" evidence="2">
    <location>
        <begin position="15"/>
        <end position="39"/>
    </location>
</feature>